<reference evidence="2 3" key="1">
    <citation type="journal article" date="2020" name="ISME J.">
        <title>Comparative genomics reveals insights into cyanobacterial evolution and habitat adaptation.</title>
        <authorList>
            <person name="Chen M.Y."/>
            <person name="Teng W.K."/>
            <person name="Zhao L."/>
            <person name="Hu C.X."/>
            <person name="Zhou Y.K."/>
            <person name="Han B.P."/>
            <person name="Song L.R."/>
            <person name="Shu W.S."/>
        </authorList>
    </citation>
    <scope>NUCLEOTIDE SEQUENCE [LARGE SCALE GENOMIC DNA]</scope>
    <source>
        <strain evidence="2 3">FACHB-838</strain>
    </source>
</reference>
<comment type="caution">
    <text evidence="2">The sequence shown here is derived from an EMBL/GenBank/DDBJ whole genome shotgun (WGS) entry which is preliminary data.</text>
</comment>
<protein>
    <recommendedName>
        <fullName evidence="4">Fluoride ion transporter CrcB</fullName>
    </recommendedName>
</protein>
<gene>
    <name evidence="2" type="ORF">H6G97_50170</name>
</gene>
<keyword evidence="1" id="KW-0812">Transmembrane</keyword>
<sequence length="144" mass="16184">MTGLIIGVAQWLILRHYIPYAGWWILATFLGWFVRIFVPYYQTTIGPFGYDVVNNSITFTLLGVAQWLVLRHHTQYAAWWIPVSTVSGVVSAAVRLTVTAFLGDVSSLHYVIKNVLFYGISWAASAAVTGIMLAWLLRFKSLLS</sequence>
<evidence type="ECO:0000256" key="1">
    <source>
        <dbReference type="SAM" id="Phobius"/>
    </source>
</evidence>
<organism evidence="2 3">
    <name type="scientific">Nostoc flagelliforme FACHB-838</name>
    <dbReference type="NCBI Taxonomy" id="2692904"/>
    <lineage>
        <taxon>Bacteria</taxon>
        <taxon>Bacillati</taxon>
        <taxon>Cyanobacteriota</taxon>
        <taxon>Cyanophyceae</taxon>
        <taxon>Nostocales</taxon>
        <taxon>Nostocaceae</taxon>
        <taxon>Nostoc</taxon>
    </lineage>
</organism>
<keyword evidence="1" id="KW-1133">Transmembrane helix</keyword>
<dbReference type="EMBL" id="JACJSI010000607">
    <property type="protein sequence ID" value="MBD2536948.1"/>
    <property type="molecule type" value="Genomic_DNA"/>
</dbReference>
<proteinExistence type="predicted"/>
<evidence type="ECO:0008006" key="4">
    <source>
        <dbReference type="Google" id="ProtNLM"/>
    </source>
</evidence>
<feature type="transmembrane region" description="Helical" evidence="1">
    <location>
        <begin position="115"/>
        <end position="137"/>
    </location>
</feature>
<evidence type="ECO:0000313" key="3">
    <source>
        <dbReference type="Proteomes" id="UP000623440"/>
    </source>
</evidence>
<evidence type="ECO:0000313" key="2">
    <source>
        <dbReference type="EMBL" id="MBD2536948.1"/>
    </source>
</evidence>
<dbReference type="Proteomes" id="UP000623440">
    <property type="component" value="Unassembled WGS sequence"/>
</dbReference>
<keyword evidence="3" id="KW-1185">Reference proteome</keyword>
<name>A0ABR8E653_9NOSO</name>
<keyword evidence="1" id="KW-0472">Membrane</keyword>
<feature type="transmembrane region" description="Helical" evidence="1">
    <location>
        <begin position="77"/>
        <end position="103"/>
    </location>
</feature>
<accession>A0ABR8E653</accession>
<feature type="transmembrane region" description="Helical" evidence="1">
    <location>
        <begin position="21"/>
        <end position="40"/>
    </location>
</feature>
<feature type="transmembrane region" description="Helical" evidence="1">
    <location>
        <begin position="52"/>
        <end position="70"/>
    </location>
</feature>